<organism evidence="2 3">
    <name type="scientific">Gigaspora margarita</name>
    <dbReference type="NCBI Taxonomy" id="4874"/>
    <lineage>
        <taxon>Eukaryota</taxon>
        <taxon>Fungi</taxon>
        <taxon>Fungi incertae sedis</taxon>
        <taxon>Mucoromycota</taxon>
        <taxon>Glomeromycotina</taxon>
        <taxon>Glomeromycetes</taxon>
        <taxon>Diversisporales</taxon>
        <taxon>Gigasporaceae</taxon>
        <taxon>Gigaspora</taxon>
    </lineage>
</organism>
<dbReference type="AlphaFoldDB" id="A0A8H4A9W5"/>
<evidence type="ECO:0000313" key="2">
    <source>
        <dbReference type="EMBL" id="KAF0468360.1"/>
    </source>
</evidence>
<sequence>MPFPVKNQEYFRYTIGIILGIPLLFLLIICPILEFINIQFSQYIHGPTKAKWVKFIVEVTLLAQFGYLVRSHALVACLYHCCKPKFLIDVFKNNACYVFVWWIVAASIYTIYMVVFDQEEIHNIPFNCPTSYDYQSQFIQAACKIRFINMICMWLYVLFGILWYAAGIFDYLPRKEDMKWWNKWFGDEKDPKGEFIINQSDVTEWVQSTRRETFVR</sequence>
<feature type="transmembrane region" description="Helical" evidence="1">
    <location>
        <begin position="95"/>
        <end position="115"/>
    </location>
</feature>
<proteinExistence type="predicted"/>
<accession>A0A8H4A9W5</accession>
<dbReference type="OrthoDB" id="2422616at2759"/>
<name>A0A8H4A9W5_GIGMA</name>
<protein>
    <submittedName>
        <fullName evidence="2">Uncharacterized protein</fullName>
    </submittedName>
</protein>
<feature type="transmembrane region" description="Helical" evidence="1">
    <location>
        <begin position="12"/>
        <end position="33"/>
    </location>
</feature>
<keyword evidence="1" id="KW-0812">Transmembrane</keyword>
<dbReference type="Proteomes" id="UP000439903">
    <property type="component" value="Unassembled WGS sequence"/>
</dbReference>
<keyword evidence="3" id="KW-1185">Reference proteome</keyword>
<feature type="transmembrane region" description="Helical" evidence="1">
    <location>
        <begin position="153"/>
        <end position="172"/>
    </location>
</feature>
<reference evidence="2 3" key="1">
    <citation type="journal article" date="2019" name="Environ. Microbiol.">
        <title>At the nexus of three kingdoms: the genome of the mycorrhizal fungus Gigaspora margarita provides insights into plant, endobacterial and fungal interactions.</title>
        <authorList>
            <person name="Venice F."/>
            <person name="Ghignone S."/>
            <person name="Salvioli di Fossalunga A."/>
            <person name="Amselem J."/>
            <person name="Novero M."/>
            <person name="Xianan X."/>
            <person name="Sedzielewska Toro K."/>
            <person name="Morin E."/>
            <person name="Lipzen A."/>
            <person name="Grigoriev I.V."/>
            <person name="Henrissat B."/>
            <person name="Martin F.M."/>
            <person name="Bonfante P."/>
        </authorList>
    </citation>
    <scope>NUCLEOTIDE SEQUENCE [LARGE SCALE GENOMIC DNA]</scope>
    <source>
        <strain evidence="2 3">BEG34</strain>
    </source>
</reference>
<keyword evidence="1" id="KW-0472">Membrane</keyword>
<evidence type="ECO:0000313" key="3">
    <source>
        <dbReference type="Proteomes" id="UP000439903"/>
    </source>
</evidence>
<evidence type="ECO:0000256" key="1">
    <source>
        <dbReference type="SAM" id="Phobius"/>
    </source>
</evidence>
<dbReference type="EMBL" id="WTPW01000941">
    <property type="protein sequence ID" value="KAF0468360.1"/>
    <property type="molecule type" value="Genomic_DNA"/>
</dbReference>
<comment type="caution">
    <text evidence="2">The sequence shown here is derived from an EMBL/GenBank/DDBJ whole genome shotgun (WGS) entry which is preliminary data.</text>
</comment>
<gene>
    <name evidence="2" type="ORF">F8M41_025818</name>
</gene>
<keyword evidence="1" id="KW-1133">Transmembrane helix</keyword>